<protein>
    <submittedName>
        <fullName evidence="1">Uncharacterized protein</fullName>
    </submittedName>
</protein>
<dbReference type="EMBL" id="JARK01001386">
    <property type="protein sequence ID" value="EYC11523.1"/>
    <property type="molecule type" value="Genomic_DNA"/>
</dbReference>
<sequence>MIANGAAHDTFSNHDYCLPGTAIPLAVRFLDQKRVSALPPPNLLLSMLRLLSARAKQLGNVAHVTAETWRAEGISMRFVQKTFQLGSRVKER</sequence>
<evidence type="ECO:0000313" key="1">
    <source>
        <dbReference type="EMBL" id="EYC11523.1"/>
    </source>
</evidence>
<comment type="caution">
    <text evidence="1">The sequence shown here is derived from an EMBL/GenBank/DDBJ whole genome shotgun (WGS) entry which is preliminary data.</text>
</comment>
<evidence type="ECO:0000313" key="2">
    <source>
        <dbReference type="Proteomes" id="UP000024635"/>
    </source>
</evidence>
<accession>A0A016UAC2</accession>
<name>A0A016UAC2_9BILA</name>
<proteinExistence type="predicted"/>
<keyword evidence="2" id="KW-1185">Reference proteome</keyword>
<reference evidence="2" key="1">
    <citation type="journal article" date="2015" name="Nat. Genet.">
        <title>The genome and transcriptome of the zoonotic hookworm Ancylostoma ceylanicum identify infection-specific gene families.</title>
        <authorList>
            <person name="Schwarz E.M."/>
            <person name="Hu Y."/>
            <person name="Antoshechkin I."/>
            <person name="Miller M.M."/>
            <person name="Sternberg P.W."/>
            <person name="Aroian R.V."/>
        </authorList>
    </citation>
    <scope>NUCLEOTIDE SEQUENCE</scope>
    <source>
        <strain evidence="2">HY135</strain>
    </source>
</reference>
<organism evidence="1 2">
    <name type="scientific">Ancylostoma ceylanicum</name>
    <dbReference type="NCBI Taxonomy" id="53326"/>
    <lineage>
        <taxon>Eukaryota</taxon>
        <taxon>Metazoa</taxon>
        <taxon>Ecdysozoa</taxon>
        <taxon>Nematoda</taxon>
        <taxon>Chromadorea</taxon>
        <taxon>Rhabditida</taxon>
        <taxon>Rhabditina</taxon>
        <taxon>Rhabditomorpha</taxon>
        <taxon>Strongyloidea</taxon>
        <taxon>Ancylostomatidae</taxon>
        <taxon>Ancylostomatinae</taxon>
        <taxon>Ancylostoma</taxon>
    </lineage>
</organism>
<gene>
    <name evidence="1" type="primary">Acey_s0050.g1957</name>
    <name evidence="1" type="ORF">Y032_0050g1957</name>
</gene>
<dbReference type="Proteomes" id="UP000024635">
    <property type="component" value="Unassembled WGS sequence"/>
</dbReference>
<dbReference type="AlphaFoldDB" id="A0A016UAC2"/>